<keyword evidence="4" id="KW-1185">Reference proteome</keyword>
<evidence type="ECO:0000259" key="2">
    <source>
        <dbReference type="PROSITE" id="PS51832"/>
    </source>
</evidence>
<evidence type="ECO:0000256" key="1">
    <source>
        <dbReference type="SAM" id="Phobius"/>
    </source>
</evidence>
<dbReference type="Proteomes" id="UP000307702">
    <property type="component" value="Unassembled WGS sequence"/>
</dbReference>
<dbReference type="Gene3D" id="3.30.450.20">
    <property type="entry name" value="PAS domain"/>
    <property type="match status" value="1"/>
</dbReference>
<organism evidence="3 4">
    <name type="scientific">Colwellia ponticola</name>
    <dbReference type="NCBI Taxonomy" id="2304625"/>
    <lineage>
        <taxon>Bacteria</taxon>
        <taxon>Pseudomonadati</taxon>
        <taxon>Pseudomonadota</taxon>
        <taxon>Gammaproteobacteria</taxon>
        <taxon>Alteromonadales</taxon>
        <taxon>Colwelliaceae</taxon>
        <taxon>Colwellia</taxon>
    </lineage>
</organism>
<dbReference type="InterPro" id="IPR003607">
    <property type="entry name" value="HD/PDEase_dom"/>
</dbReference>
<dbReference type="Gene3D" id="1.10.3210.10">
    <property type="entry name" value="Hypothetical protein af1432"/>
    <property type="match status" value="2"/>
</dbReference>
<sequence>MFTFMSKFSHHSIRFTVVSIVILATMVTATIAISLQYHFSKNMAKESASQIFSLSSQKTQFYLQTLDKRAQNITSMFTKFGDFVEGHQVKSSIGPVFAEMLKYNTHFYSVNIGFANGNLYELINLEASPEIRAQIGASFTDRWVTIEVSGEGSNRTRVLRYLYDDFTMRTSRKESSDYNASIRPWYVNAKEEGVSKTGPYMFQHLQSPGLSYSAKIPGSDSVLAIDIALSSIDEYLATRQESNKNSIEKEVYLFKKSGEIISSNQLSKDNVNALNLTKLSLSEAQKKLIASTPPLKVSNETNWAPISFSVSGQPKGYSVEMLSIISQMTGLQFEFINGFTWPDLKQAFNRQNIDILQPIFKTNDNIQQGIYSNPLVNIPFSIITQPNVPVFTHINQLQGKNLAIPKGWSIINIIKQAFPRINIIEYPSSKAVLEAVSQGEVFAGLDNEVIFRYTQKQFFIKNIQYHSAFDFSPANLGSSLHFMLQPSRSDLMAIINLALSKITTEQKTMLKAKWFVSSDNQAQQSTQKKQGVVPYEELIEFATHSTTYEQLVPLVINEAEHFIYLTPVNQSKTEFLAIIVPSETIFASSNAKIKLSIIITTICLLLLLPVSWLFSSPIVTPIKLLADQNDKIKNRQYDSVQLISSNIKEIDELANSLIEMSVSIKNNELKQQELMDSFIQLIAQTIDDKSAHTGGHCKRVPELGIMLIKAVVEDKSCFKDFSFKSPDEFREFKISAWLHDCGKIITPEHIVNKGSKLETIYNRIHEIRMRFEVLWRDAEITYYQALLLQPTQQAQLQQTCINQQQKLTQDFAFIANSNIGTEFMEENTVQRLQDIGQQTWQRHFDNTLGLSPIENLHLAQQCQQQQALPVTESLLADKVEHIIRRDKPIVFDEGLGIKMSVPEHYANLGELYNLSIASGTLTVEDRYVINEHIISTIKMLEQLPFPPELANIPRFASTHHETLIGTGYPRKLTAEQLSIPERVLVIADIFEALTATDRPYKEAKSLDTSISILHRLAFEKHIDIDLFELFLTSGTYLTYANKYMSAKQIDMVDITKYLRT</sequence>
<reference evidence="3 4" key="1">
    <citation type="submission" date="2019-05" db="EMBL/GenBank/DDBJ databases">
        <title>Colwellia ponticola sp. nov., isolated from seawater.</title>
        <authorList>
            <person name="Yoon J.-H."/>
        </authorList>
    </citation>
    <scope>NUCLEOTIDE SEQUENCE [LARGE SCALE GENOMIC DNA]</scope>
    <source>
        <strain evidence="3 4">OISW-25</strain>
    </source>
</reference>
<feature type="transmembrane region" description="Helical" evidence="1">
    <location>
        <begin position="12"/>
        <end position="35"/>
    </location>
</feature>
<comment type="caution">
    <text evidence="3">The sequence shown here is derived from an EMBL/GenBank/DDBJ whole genome shotgun (WGS) entry which is preliminary data.</text>
</comment>
<dbReference type="InterPro" id="IPR029151">
    <property type="entry name" value="Sensor-like_sf"/>
</dbReference>
<accession>A0A8H2JPH7</accession>
<name>A0A8H2JPH7_9GAMM</name>
<dbReference type="CDD" id="cd00077">
    <property type="entry name" value="HDc"/>
    <property type="match status" value="1"/>
</dbReference>
<dbReference type="GO" id="GO:0008081">
    <property type="term" value="F:phosphoric diester hydrolase activity"/>
    <property type="evidence" value="ECO:0007669"/>
    <property type="project" value="UniProtKB-ARBA"/>
</dbReference>
<dbReference type="Pfam" id="PF00497">
    <property type="entry name" value="SBP_bac_3"/>
    <property type="match status" value="1"/>
</dbReference>
<dbReference type="EMBL" id="SZVP01000003">
    <property type="protein sequence ID" value="TMM46358.1"/>
    <property type="molecule type" value="Genomic_DNA"/>
</dbReference>
<evidence type="ECO:0000313" key="3">
    <source>
        <dbReference type="EMBL" id="TMM46358.1"/>
    </source>
</evidence>
<proteinExistence type="predicted"/>
<keyword evidence="1" id="KW-1133">Transmembrane helix</keyword>
<protein>
    <submittedName>
        <fullName evidence="3">Transporter substrate-binding domain-containing protein</fullName>
    </submittedName>
</protein>
<dbReference type="Pfam" id="PF13487">
    <property type="entry name" value="HD_5"/>
    <property type="match status" value="1"/>
</dbReference>
<dbReference type="PANTHER" id="PTHR43155:SF2">
    <property type="entry name" value="CYCLIC DI-GMP PHOSPHODIESTERASE PA4108"/>
    <property type="match status" value="1"/>
</dbReference>
<dbReference type="SUPFAM" id="SSF53850">
    <property type="entry name" value="Periplasmic binding protein-like II"/>
    <property type="match status" value="1"/>
</dbReference>
<dbReference type="Gene3D" id="3.40.190.10">
    <property type="entry name" value="Periplasmic binding protein-like II"/>
    <property type="match status" value="2"/>
</dbReference>
<evidence type="ECO:0000313" key="4">
    <source>
        <dbReference type="Proteomes" id="UP000307702"/>
    </source>
</evidence>
<dbReference type="InterPro" id="IPR037522">
    <property type="entry name" value="HD_GYP_dom"/>
</dbReference>
<dbReference type="OrthoDB" id="9764808at2"/>
<dbReference type="PANTHER" id="PTHR43155">
    <property type="entry name" value="CYCLIC DI-GMP PHOSPHODIESTERASE PA4108-RELATED"/>
    <property type="match status" value="1"/>
</dbReference>
<dbReference type="SUPFAM" id="SSF109604">
    <property type="entry name" value="HD-domain/PDEase-like"/>
    <property type="match status" value="2"/>
</dbReference>
<dbReference type="Gene3D" id="6.10.340.10">
    <property type="match status" value="1"/>
</dbReference>
<keyword evidence="1" id="KW-0812">Transmembrane</keyword>
<gene>
    <name evidence="3" type="ORF">FCS21_05190</name>
</gene>
<feature type="domain" description="HD-GYP" evidence="2">
    <location>
        <begin position="832"/>
        <end position="1046"/>
    </location>
</feature>
<dbReference type="InterPro" id="IPR001638">
    <property type="entry name" value="Solute-binding_3/MltF_N"/>
</dbReference>
<dbReference type="CDD" id="cd01007">
    <property type="entry name" value="PBP2_BvgS_HisK_like"/>
    <property type="match status" value="1"/>
</dbReference>
<dbReference type="SUPFAM" id="SSF103190">
    <property type="entry name" value="Sensory domain-like"/>
    <property type="match status" value="1"/>
</dbReference>
<dbReference type="PROSITE" id="PS51832">
    <property type="entry name" value="HD_GYP"/>
    <property type="match status" value="1"/>
</dbReference>
<dbReference type="AlphaFoldDB" id="A0A8H2JPH7"/>
<dbReference type="SMART" id="SM00062">
    <property type="entry name" value="PBPb"/>
    <property type="match status" value="1"/>
</dbReference>
<keyword evidence="1" id="KW-0472">Membrane</keyword>